<reference evidence="2" key="1">
    <citation type="submission" date="2019-10" db="EMBL/GenBank/DDBJ databases">
        <title>Lacipirellula parvula gen. nov., sp. nov., representing a lineage of planctomycetes widespread in freshwater anoxic habitats, and description of the family Lacipirellulaceae.</title>
        <authorList>
            <person name="Dedysh S.N."/>
            <person name="Kulichevskaya I.S."/>
            <person name="Beletsky A.V."/>
            <person name="Rakitin A.L."/>
            <person name="Mardanov A.V."/>
            <person name="Ivanova A.A."/>
            <person name="Saltykova V.X."/>
            <person name="Rijpstra W.I.C."/>
            <person name="Sinninghe Damste J.S."/>
            <person name="Ravin N.V."/>
        </authorList>
    </citation>
    <scope>NUCLEOTIDE SEQUENCE [LARGE SCALE GENOMIC DNA]</scope>
    <source>
        <strain evidence="2">PX69</strain>
    </source>
</reference>
<dbReference type="EMBL" id="AP021861">
    <property type="protein sequence ID" value="BBO34926.1"/>
    <property type="molecule type" value="Genomic_DNA"/>
</dbReference>
<keyword evidence="2" id="KW-1185">Reference proteome</keyword>
<dbReference type="KEGG" id="lpav:PLANPX_4538"/>
<evidence type="ECO:0000313" key="1">
    <source>
        <dbReference type="EMBL" id="BBO34926.1"/>
    </source>
</evidence>
<protein>
    <submittedName>
        <fullName evidence="1">Uncharacterized protein</fullName>
    </submittedName>
</protein>
<gene>
    <name evidence="1" type="ORF">PLANPX_4538</name>
</gene>
<proteinExistence type="predicted"/>
<sequence length="54" mass="5533">MAILLAESANLFAREANGRLKLANAASGAARVSCECQLQFCVSCCEDGVATVGV</sequence>
<dbReference type="Proteomes" id="UP000326837">
    <property type="component" value="Chromosome"/>
</dbReference>
<name>A0A5K7XKB6_9BACT</name>
<dbReference type="AlphaFoldDB" id="A0A5K7XKB6"/>
<evidence type="ECO:0000313" key="2">
    <source>
        <dbReference type="Proteomes" id="UP000326837"/>
    </source>
</evidence>
<organism evidence="1 2">
    <name type="scientific">Lacipirellula parvula</name>
    <dbReference type="NCBI Taxonomy" id="2650471"/>
    <lineage>
        <taxon>Bacteria</taxon>
        <taxon>Pseudomonadati</taxon>
        <taxon>Planctomycetota</taxon>
        <taxon>Planctomycetia</taxon>
        <taxon>Pirellulales</taxon>
        <taxon>Lacipirellulaceae</taxon>
        <taxon>Lacipirellula</taxon>
    </lineage>
</organism>
<accession>A0A5K7XKB6</accession>